<protein>
    <submittedName>
        <fullName evidence="1">Uncharacterized protein</fullName>
    </submittedName>
</protein>
<evidence type="ECO:0000313" key="1">
    <source>
        <dbReference type="EMBL" id="QCP35397.1"/>
    </source>
</evidence>
<reference evidence="1 2" key="1">
    <citation type="submission" date="2019-05" db="EMBL/GenBank/DDBJ databases">
        <title>Complete genome sequencing of Anaerostipes rhamnosivorans.</title>
        <authorList>
            <person name="Bui T.P.N."/>
            <person name="de Vos W.M."/>
        </authorList>
    </citation>
    <scope>NUCLEOTIDE SEQUENCE [LARGE SCALE GENOMIC DNA]</scope>
    <source>
        <strain evidence="1 2">1y2</strain>
    </source>
</reference>
<dbReference type="EMBL" id="CP040058">
    <property type="protein sequence ID" value="QCP35397.1"/>
    <property type="molecule type" value="Genomic_DNA"/>
</dbReference>
<gene>
    <name evidence="1" type="ORF">AR1Y2_1943</name>
</gene>
<dbReference type="KEGG" id="arf:AR1Y2_1943"/>
<dbReference type="RefSeq" id="WP_243118720.1">
    <property type="nucleotide sequence ID" value="NZ_CP040058.1"/>
</dbReference>
<name>A0A4P8IFE0_9FIRM</name>
<accession>A0A4P8IFE0</accession>
<evidence type="ECO:0000313" key="2">
    <source>
        <dbReference type="Proteomes" id="UP000298653"/>
    </source>
</evidence>
<proteinExistence type="predicted"/>
<sequence>MQMKKDGHIKFYTKREWEEIGEAAGLHYIDGFETSIRFPKKRETAWGFEDILNRFDHDVIAGYNLKITDDEIWVTERVNNFLFQKPRTEEGR</sequence>
<dbReference type="AlphaFoldDB" id="A0A4P8IFE0"/>
<dbReference type="Proteomes" id="UP000298653">
    <property type="component" value="Chromosome"/>
</dbReference>
<organism evidence="1 2">
    <name type="scientific">Anaerostipes rhamnosivorans</name>
    <dbReference type="NCBI Taxonomy" id="1229621"/>
    <lineage>
        <taxon>Bacteria</taxon>
        <taxon>Bacillati</taxon>
        <taxon>Bacillota</taxon>
        <taxon>Clostridia</taxon>
        <taxon>Lachnospirales</taxon>
        <taxon>Lachnospiraceae</taxon>
        <taxon>Anaerostipes</taxon>
    </lineage>
</organism>
<keyword evidence="2" id="KW-1185">Reference proteome</keyword>